<keyword evidence="2" id="KW-0067">ATP-binding</keyword>
<dbReference type="Pfam" id="PF13191">
    <property type="entry name" value="AAA_16"/>
    <property type="match status" value="1"/>
</dbReference>
<accession>A0ABZ0A0A0</accession>
<dbReference type="InterPro" id="IPR027417">
    <property type="entry name" value="P-loop_NTPase"/>
</dbReference>
<dbReference type="PANTHER" id="PTHR16305:SF35">
    <property type="entry name" value="TRANSCRIPTIONAL ACTIVATOR DOMAIN"/>
    <property type="match status" value="1"/>
</dbReference>
<evidence type="ECO:0000313" key="5">
    <source>
        <dbReference type="Proteomes" id="UP001303001"/>
    </source>
</evidence>
<evidence type="ECO:0000256" key="2">
    <source>
        <dbReference type="ARBA" id="ARBA00022840"/>
    </source>
</evidence>
<dbReference type="InterPro" id="IPR041664">
    <property type="entry name" value="AAA_16"/>
</dbReference>
<evidence type="ECO:0000259" key="3">
    <source>
        <dbReference type="SMART" id="SM00382"/>
    </source>
</evidence>
<protein>
    <submittedName>
        <fullName evidence="4">AAA family ATPase</fullName>
    </submittedName>
</protein>
<organism evidence="4 5">
    <name type="scientific">Micromonospora halotolerans</name>
    <dbReference type="NCBI Taxonomy" id="709879"/>
    <lineage>
        <taxon>Bacteria</taxon>
        <taxon>Bacillati</taxon>
        <taxon>Actinomycetota</taxon>
        <taxon>Actinomycetes</taxon>
        <taxon>Micromonosporales</taxon>
        <taxon>Micromonosporaceae</taxon>
        <taxon>Micromonospora</taxon>
    </lineage>
</organism>
<reference evidence="4 5" key="1">
    <citation type="submission" date="2023-09" db="EMBL/GenBank/DDBJ databases">
        <title>Micromonospora halotolerans DSM 45598 genome sequence.</title>
        <authorList>
            <person name="Mo P."/>
        </authorList>
    </citation>
    <scope>NUCLEOTIDE SEQUENCE [LARGE SCALE GENOMIC DNA]</scope>
    <source>
        <strain evidence="4 5">DSM 45598</strain>
    </source>
</reference>
<dbReference type="Proteomes" id="UP001303001">
    <property type="component" value="Chromosome"/>
</dbReference>
<dbReference type="PANTHER" id="PTHR16305">
    <property type="entry name" value="TESTICULAR SOLUBLE ADENYLYL CYCLASE"/>
    <property type="match status" value="1"/>
</dbReference>
<dbReference type="SMART" id="SM00382">
    <property type="entry name" value="AAA"/>
    <property type="match status" value="1"/>
</dbReference>
<sequence>MEPRFGEAIIGREHPAALLRAEVDRVTTSHGGLVLVTGEPGIGKTTLVSAAADEARRRGALVLGAACWDSDSAPGYWPWVQVLRRLGRHPDEWARAQDAAGPGLAALLGEGTRAEPVGEEPGDDGGRAEFALHDAVTTALVAVAQHRPVVVVLDDLHWADPASMRLLQFATQHTWFERLLLVGTYRDAEVESGEHRLRPLLLPLTAKATTITLTGLARDEVAALIRRTAGRDPADDLVDEVHRRTGGNPFFVEQTARLWHTDGLATTIAPGVRAAVRRRLDQLPAPVVEALTVAAVLGRDFHRQVLAACVPGPVAQVDRLLDRAASARLVLARGGGRFAFAHDLVRETLYDGLTDAERRARHAAVVRAVDRSAALAERLIPADLARHAWLAGADLGPARTVELLVAAARDAGGRLAVEESVQHFRRALEVAEEPARRVKLMLELAQQLQHVGTPDEAERLLVDAAALARPLDEPAVLARVALTAHRQDVAAHRRTGAAELVREAYGRLIGEPEPGRTTSALVTDLITATETLARHGRDDEALTFSLWARHDTTWGLGTAEDRAVVTAEIREVARRTGDRETELWATSLRWVALLELGDPRFHDELTAFVTGCRQGEVARQRMAAAIDSGIIAGFRGDFAAAEAHFAEMDGYGEWEHSDHAFMGQHLRWCLLLLRGRLAEADALLDEPVAAGHPQRELLRAITAAERGDADTAVRLTAGIEAAGTTYPRPVSPLWLRLRAQSAAASADPGRCAEVRVALEPHRGRWMAAFFGCDISGPVDLWLAAVDAAEQRWDDAVAGYEAARDAADRMGARPWSLLSRAGLVAALTARGRPGDAAGAARLRADTAAEARALGMTQVLHRLGEVDAPVPVAPATVARPPDADLTVPPPAPVAAGHAALLPAPAGAGHVVAVPAGAGHLAAAGSGVVGGDRAGETEADAEPEFRRDGAVWRLAYGGTVAHLPDAKGLHDLRLLLSRPGVDVPAVELLDPAAGPELVAARRLGGDPVLDDEAKARYRRHLQRLDDEIDRAAARGDDRKVAALDVERTALLAELRAAAGLAGRTRRLGDEAERARKAVTARIRDTLRRLDDRHPALAEHLRAAVSTGSSCRYLPTEPVPWRL</sequence>
<keyword evidence="1" id="KW-0547">Nucleotide-binding</keyword>
<dbReference type="Gene3D" id="3.40.50.300">
    <property type="entry name" value="P-loop containing nucleotide triphosphate hydrolases"/>
    <property type="match status" value="1"/>
</dbReference>
<name>A0ABZ0A0A0_9ACTN</name>
<dbReference type="SUPFAM" id="SSF52540">
    <property type="entry name" value="P-loop containing nucleoside triphosphate hydrolases"/>
    <property type="match status" value="1"/>
</dbReference>
<dbReference type="EMBL" id="CP134876">
    <property type="protein sequence ID" value="WNM40865.1"/>
    <property type="molecule type" value="Genomic_DNA"/>
</dbReference>
<feature type="domain" description="AAA+ ATPase" evidence="3">
    <location>
        <begin position="30"/>
        <end position="335"/>
    </location>
</feature>
<keyword evidence="5" id="KW-1185">Reference proteome</keyword>
<evidence type="ECO:0000256" key="1">
    <source>
        <dbReference type="ARBA" id="ARBA00022741"/>
    </source>
</evidence>
<proteinExistence type="predicted"/>
<gene>
    <name evidence="4" type="ORF">RMN56_05820</name>
</gene>
<evidence type="ECO:0000313" key="4">
    <source>
        <dbReference type="EMBL" id="WNM40865.1"/>
    </source>
</evidence>
<dbReference type="InterPro" id="IPR003593">
    <property type="entry name" value="AAA+_ATPase"/>
</dbReference>
<dbReference type="RefSeq" id="WP_313722803.1">
    <property type="nucleotide sequence ID" value="NZ_CP134876.1"/>
</dbReference>